<evidence type="ECO:0000313" key="2">
    <source>
        <dbReference type="Proteomes" id="UP000601435"/>
    </source>
</evidence>
<name>A0A812LRU1_9DINO</name>
<sequence length="597" mass="67815">MFLYSPAVKKGRGALAKSFKDQAEDDFDDRAEFQIEKVEFPMFSGSLTKYSITAGEDTDSPDVTVPNPAWGMLPLLSEQLVGFFEARGVKVTKTMETKQFHTKLNFVIRKLSGVVGLTVTKMDYQKIAGKKHVKNKRKRDEFEFGGFSEEEPEEKQTWSIPGMEKMNSRAELATVALDIEDVVADEVKNMLTITFKHPLRAFHQQSIGKDGEITYVEVEEETKGTNVPISEPPAAVLGQELVKIAPSTMKMHLYFLGDWNDTDALGGEGQGKACKKELGWYLDILKKIQSTIDKKREVVAKVQQRRDEQKGTKFCDLAADSHARKAVEEFDLDITEETGHWDPSVLDEEWKAWYDLRKQAESRCSRLFREGCEMEGDEEKDEEEEFDVDDHDEDYYQSTGFQLKMLKDLRRAYCNSLRRAGLDVAKAEAAAKGLFLQSVHVSEDGGIQPRTVDVHVRIFSAVGQAKLVDVEHEHHARARMSFCEEHAYIKAQVHAVDPETLTFQVVDDLAGTVDDITLFKMERHPRTGKRTYSLAPVKQAQKLSEAILGQRRGSLAAFYSFYIFMMAAGAETRPFTDMDYCEFCPLSYLESKLHHKR</sequence>
<dbReference type="AlphaFoldDB" id="A0A812LRU1"/>
<evidence type="ECO:0000313" key="1">
    <source>
        <dbReference type="EMBL" id="CAE7251437.1"/>
    </source>
</evidence>
<keyword evidence="2" id="KW-1185">Reference proteome</keyword>
<dbReference type="EMBL" id="CAJNJA010009869">
    <property type="protein sequence ID" value="CAE7251437.1"/>
    <property type="molecule type" value="Genomic_DNA"/>
</dbReference>
<organism evidence="1 2">
    <name type="scientific">Symbiodinium necroappetens</name>
    <dbReference type="NCBI Taxonomy" id="1628268"/>
    <lineage>
        <taxon>Eukaryota</taxon>
        <taxon>Sar</taxon>
        <taxon>Alveolata</taxon>
        <taxon>Dinophyceae</taxon>
        <taxon>Suessiales</taxon>
        <taxon>Symbiodiniaceae</taxon>
        <taxon>Symbiodinium</taxon>
    </lineage>
</organism>
<protein>
    <submittedName>
        <fullName evidence="1">Uncharacterized protein</fullName>
    </submittedName>
</protein>
<dbReference type="Proteomes" id="UP000601435">
    <property type="component" value="Unassembled WGS sequence"/>
</dbReference>
<dbReference type="OrthoDB" id="430045at2759"/>
<reference evidence="1" key="1">
    <citation type="submission" date="2021-02" db="EMBL/GenBank/DDBJ databases">
        <authorList>
            <person name="Dougan E. K."/>
            <person name="Rhodes N."/>
            <person name="Thang M."/>
            <person name="Chan C."/>
        </authorList>
    </citation>
    <scope>NUCLEOTIDE SEQUENCE</scope>
</reference>
<comment type="caution">
    <text evidence="1">The sequence shown here is derived from an EMBL/GenBank/DDBJ whole genome shotgun (WGS) entry which is preliminary data.</text>
</comment>
<accession>A0A812LRU1</accession>
<gene>
    <name evidence="1" type="ORF">SNEC2469_LOCUS5235</name>
</gene>
<proteinExistence type="predicted"/>